<dbReference type="InterPro" id="IPR053842">
    <property type="entry name" value="NikA-like"/>
</dbReference>
<sequence length="120" mass="14034">MEKEVLQHKGRPRKKPVRLRNRHACTYLTPTEKLLLEAKAREAGMSESEWLRAAIRQREVAARLKPREATFVRHLTTLSNHVDQILSYLQEQRVTALEQAGQRAKEEMDQLLLYLDCDAR</sequence>
<dbReference type="Proteomes" id="UP000033109">
    <property type="component" value="Chromosome"/>
</dbReference>
<dbReference type="Pfam" id="PF21983">
    <property type="entry name" value="NikA-like"/>
    <property type="match status" value="1"/>
</dbReference>
<dbReference type="OrthoDB" id="3268254at2"/>
<dbReference type="RefSeq" id="WP_052738644.1">
    <property type="nucleotide sequence ID" value="NZ_CBCSCY010000011.1"/>
</dbReference>
<name>A0A0E3ZBC5_9BACT</name>
<keyword evidence="2" id="KW-1185">Reference proteome</keyword>
<dbReference type="HOGENOM" id="CLU_096411_3_2_10"/>
<organism evidence="1 2">
    <name type="scientific">Pontibacter korlensis</name>
    <dbReference type="NCBI Taxonomy" id="400092"/>
    <lineage>
        <taxon>Bacteria</taxon>
        <taxon>Pseudomonadati</taxon>
        <taxon>Bacteroidota</taxon>
        <taxon>Cytophagia</taxon>
        <taxon>Cytophagales</taxon>
        <taxon>Hymenobacteraceae</taxon>
        <taxon>Pontibacter</taxon>
    </lineage>
</organism>
<gene>
    <name evidence="1" type="ORF">PKOR_00605</name>
</gene>
<proteinExistence type="predicted"/>
<evidence type="ECO:0000313" key="2">
    <source>
        <dbReference type="Proteomes" id="UP000033109"/>
    </source>
</evidence>
<dbReference type="AlphaFoldDB" id="A0A0E3ZBC5"/>
<dbReference type="EMBL" id="CP009621">
    <property type="protein sequence ID" value="AKD01918.1"/>
    <property type="molecule type" value="Genomic_DNA"/>
</dbReference>
<protein>
    <submittedName>
        <fullName evidence="1">Uncharacterized protein</fullName>
    </submittedName>
</protein>
<dbReference type="PATRIC" id="fig|400092.3.peg.143"/>
<reference evidence="1 2" key="1">
    <citation type="journal article" date="2015" name="Sci. Rep.">
        <title>Unraveling adaptation of Pontibacter korlensis to radiation and infertility in desert through complete genome and comparative transcriptomic analysis.</title>
        <authorList>
            <person name="Dai J."/>
            <person name="Dai W."/>
            <person name="Qiu C."/>
            <person name="Yang Z."/>
            <person name="Zhang Y."/>
            <person name="Zhou M."/>
            <person name="Zhang L."/>
            <person name="Fang C."/>
            <person name="Gao Q."/>
            <person name="Yang Q."/>
            <person name="Li X."/>
            <person name="Wang Z."/>
            <person name="Wang Z."/>
            <person name="Jia Z."/>
            <person name="Chen X."/>
        </authorList>
    </citation>
    <scope>NUCLEOTIDE SEQUENCE [LARGE SCALE GENOMIC DNA]</scope>
    <source>
        <strain evidence="1 2">X14-1T</strain>
    </source>
</reference>
<accession>A0A0E3ZBC5</accession>
<dbReference type="KEGG" id="pko:PKOR_00605"/>
<evidence type="ECO:0000313" key="1">
    <source>
        <dbReference type="EMBL" id="AKD01918.1"/>
    </source>
</evidence>